<organism evidence="3 4">
    <name type="scientific">Pseudokineococcus lusitanus</name>
    <dbReference type="NCBI Taxonomy" id="763993"/>
    <lineage>
        <taxon>Bacteria</taxon>
        <taxon>Bacillati</taxon>
        <taxon>Actinomycetota</taxon>
        <taxon>Actinomycetes</taxon>
        <taxon>Kineosporiales</taxon>
        <taxon>Kineosporiaceae</taxon>
        <taxon>Pseudokineococcus</taxon>
    </lineage>
</organism>
<comment type="caution">
    <text evidence="3">The sequence shown here is derived from an EMBL/GenBank/DDBJ whole genome shotgun (WGS) entry which is preliminary data.</text>
</comment>
<proteinExistence type="predicted"/>
<dbReference type="Gene3D" id="3.40.50.2000">
    <property type="entry name" value="Glycogen Phosphorylase B"/>
    <property type="match status" value="2"/>
</dbReference>
<sequence length="457" mass="48316">MRVLVATVPLQGHTGPLLPLVRELVARGHDVRWLTAAAHRPLVEEAGARHLPLTGGQEEAAAAWLRREPGRWSPQVLRLAADLEHLFIRTLPAWVADLEAAAAAAPVDVVVGDVGLAEALRAAHERGGAPFVTVGVSPLLLHDGETAPYGLGLPPPRGRLGRCRVLALEAVVHRGVMRRAVHALAEERRGLGLPEHTAGVQLGPVSPFLHLQSGVPSLEYPRRALPGSLRFLGHLAPPVPPGLRRARPPWEAEVSAAHAAGRPVVLVTQGTVATDPGQLLRPAVRGLTGNGYLVVVGTGVVGRTTLPFALPERAARADDVRVGGFLPVPDLLPHVDVVVTNGGYGGVQAALAAGVPLVVAGRSEDKAEVAARVAWAGAGLDLRTQTPSARQVARAVARVLDDPRYRARARALAAEYAALDAPVRGAGLLEELVGGTTPRPPVQARQRRRRDRVRQPW</sequence>
<feature type="domain" description="Erythromycin biosynthesis protein CIII-like C-terminal" evidence="2">
    <location>
        <begin position="315"/>
        <end position="431"/>
    </location>
</feature>
<accession>A0A3N1G9U5</accession>
<evidence type="ECO:0000313" key="4">
    <source>
        <dbReference type="Proteomes" id="UP000276232"/>
    </source>
</evidence>
<dbReference type="OrthoDB" id="6620093at2"/>
<dbReference type="Proteomes" id="UP000276232">
    <property type="component" value="Unassembled WGS sequence"/>
</dbReference>
<dbReference type="InterPro" id="IPR010610">
    <property type="entry name" value="EryCIII-like_C"/>
</dbReference>
<reference evidence="3 4" key="1">
    <citation type="journal article" date="2015" name="Stand. Genomic Sci.">
        <title>Genomic Encyclopedia of Bacterial and Archaeal Type Strains, Phase III: the genomes of soil and plant-associated and newly described type strains.</title>
        <authorList>
            <person name="Whitman W.B."/>
            <person name="Woyke T."/>
            <person name="Klenk H.P."/>
            <person name="Zhou Y."/>
            <person name="Lilburn T.G."/>
            <person name="Beck B.J."/>
            <person name="De Vos P."/>
            <person name="Vandamme P."/>
            <person name="Eisen J.A."/>
            <person name="Garrity G."/>
            <person name="Hugenholtz P."/>
            <person name="Kyrpides N.C."/>
        </authorList>
    </citation>
    <scope>NUCLEOTIDE SEQUENCE [LARGE SCALE GENOMIC DNA]</scope>
    <source>
        <strain evidence="3 4">CECT 7306</strain>
    </source>
</reference>
<dbReference type="PANTHER" id="PTHR48050:SF13">
    <property type="entry name" value="STEROL 3-BETA-GLUCOSYLTRANSFERASE UGT80A2"/>
    <property type="match status" value="1"/>
</dbReference>
<name>A0A3N1G9U5_9ACTN</name>
<evidence type="ECO:0000256" key="1">
    <source>
        <dbReference type="SAM" id="MobiDB-lite"/>
    </source>
</evidence>
<dbReference type="GO" id="GO:0017000">
    <property type="term" value="P:antibiotic biosynthetic process"/>
    <property type="evidence" value="ECO:0007669"/>
    <property type="project" value="UniProtKB-ARBA"/>
</dbReference>
<dbReference type="PANTHER" id="PTHR48050">
    <property type="entry name" value="STEROL 3-BETA-GLUCOSYLTRANSFERASE"/>
    <property type="match status" value="1"/>
</dbReference>
<feature type="region of interest" description="Disordered" evidence="1">
    <location>
        <begin position="432"/>
        <end position="457"/>
    </location>
</feature>
<protein>
    <submittedName>
        <fullName evidence="3">UDP:flavonoid glycosyltransferase YjiC (YdhE family)</fullName>
    </submittedName>
</protein>
<dbReference type="EMBL" id="RJKN01000008">
    <property type="protein sequence ID" value="ROP26981.1"/>
    <property type="molecule type" value="Genomic_DNA"/>
</dbReference>
<dbReference type="InParanoid" id="A0A3N1G9U5"/>
<gene>
    <name evidence="3" type="ORF">EDC03_2909</name>
</gene>
<dbReference type="RefSeq" id="WP_123380986.1">
    <property type="nucleotide sequence ID" value="NZ_RJKN01000008.1"/>
</dbReference>
<keyword evidence="4" id="KW-1185">Reference proteome</keyword>
<dbReference type="Pfam" id="PF06722">
    <property type="entry name" value="EryCIII-like_C"/>
    <property type="match status" value="1"/>
</dbReference>
<evidence type="ECO:0000313" key="3">
    <source>
        <dbReference type="EMBL" id="ROP26981.1"/>
    </source>
</evidence>
<dbReference type="GO" id="GO:0016758">
    <property type="term" value="F:hexosyltransferase activity"/>
    <property type="evidence" value="ECO:0007669"/>
    <property type="project" value="UniProtKB-ARBA"/>
</dbReference>
<dbReference type="AlphaFoldDB" id="A0A3N1G9U5"/>
<keyword evidence="3" id="KW-0808">Transferase</keyword>
<dbReference type="GO" id="GO:0008194">
    <property type="term" value="F:UDP-glycosyltransferase activity"/>
    <property type="evidence" value="ECO:0007669"/>
    <property type="project" value="InterPro"/>
</dbReference>
<feature type="compositionally biased region" description="Basic residues" evidence="1">
    <location>
        <begin position="445"/>
        <end position="457"/>
    </location>
</feature>
<dbReference type="SUPFAM" id="SSF53756">
    <property type="entry name" value="UDP-Glycosyltransferase/glycogen phosphorylase"/>
    <property type="match status" value="1"/>
</dbReference>
<dbReference type="InterPro" id="IPR002213">
    <property type="entry name" value="UDP_glucos_trans"/>
</dbReference>
<dbReference type="InterPro" id="IPR050426">
    <property type="entry name" value="Glycosyltransferase_28"/>
</dbReference>
<evidence type="ECO:0000259" key="2">
    <source>
        <dbReference type="Pfam" id="PF06722"/>
    </source>
</evidence>
<dbReference type="CDD" id="cd03784">
    <property type="entry name" value="GT1_Gtf-like"/>
    <property type="match status" value="1"/>
</dbReference>